<dbReference type="EMBL" id="MHTC01000044">
    <property type="protein sequence ID" value="OHA54654.1"/>
    <property type="molecule type" value="Genomic_DNA"/>
</dbReference>
<dbReference type="AlphaFoldDB" id="A0A1G2Q267"/>
<accession>A0A1G2Q267</accession>
<comment type="caution">
    <text evidence="1">The sequence shown here is derived from an EMBL/GenBank/DDBJ whole genome shotgun (WGS) entry which is preliminary data.</text>
</comment>
<evidence type="ECO:0000313" key="1">
    <source>
        <dbReference type="EMBL" id="OHA54654.1"/>
    </source>
</evidence>
<protein>
    <submittedName>
        <fullName evidence="1">Uncharacterized protein</fullName>
    </submittedName>
</protein>
<gene>
    <name evidence="1" type="ORF">A2388_02310</name>
</gene>
<proteinExistence type="predicted"/>
<reference evidence="1 2" key="1">
    <citation type="journal article" date="2016" name="Nat. Commun.">
        <title>Thousands of microbial genomes shed light on interconnected biogeochemical processes in an aquifer system.</title>
        <authorList>
            <person name="Anantharaman K."/>
            <person name="Brown C.T."/>
            <person name="Hug L.A."/>
            <person name="Sharon I."/>
            <person name="Castelle C.J."/>
            <person name="Probst A.J."/>
            <person name="Thomas B.C."/>
            <person name="Singh A."/>
            <person name="Wilkins M.J."/>
            <person name="Karaoz U."/>
            <person name="Brodie E.L."/>
            <person name="Williams K.H."/>
            <person name="Hubbard S.S."/>
            <person name="Banfield J.F."/>
        </authorList>
    </citation>
    <scope>NUCLEOTIDE SEQUENCE [LARGE SCALE GENOMIC DNA]</scope>
</reference>
<evidence type="ECO:0000313" key="2">
    <source>
        <dbReference type="Proteomes" id="UP000177575"/>
    </source>
</evidence>
<sequence length="199" mass="20079">MHKFNRKLLGKLNIATALFLAVLMIGGLLGANYVLAANTATQEASTAAATTISVVGKVADTAVGTITFPEGAPSATVSTPYNDVDTVSDAQVLSGTVSEPVVRLKNGSGGTLNVTLEITTWNGTYSGFVASEDYELVVTTDTTIVAVASALSADGNAASVATGIGITTGAYKALYLELVLGSLAGKSDTSTLTILGETP</sequence>
<dbReference type="Proteomes" id="UP000177575">
    <property type="component" value="Unassembled WGS sequence"/>
</dbReference>
<organism evidence="1 2">
    <name type="scientific">Candidatus Veblenbacteria bacterium RIFOXYB1_FULL_43_13</name>
    <dbReference type="NCBI Taxonomy" id="1802426"/>
    <lineage>
        <taxon>Bacteria</taxon>
        <taxon>Candidatus Vebleniibacteriota</taxon>
    </lineage>
</organism>
<name>A0A1G2Q267_9BACT</name>